<keyword evidence="3" id="KW-1185">Reference proteome</keyword>
<protein>
    <submittedName>
        <fullName evidence="2">Uncharacterized protein</fullName>
    </submittedName>
</protein>
<accession>A0A9P3UZP1</accession>
<dbReference type="EMBL" id="BRXE01000052">
    <property type="protein sequence ID" value="GLB84503.1"/>
    <property type="molecule type" value="Genomic_DNA"/>
</dbReference>
<evidence type="ECO:0000313" key="1">
    <source>
        <dbReference type="EMBL" id="GLB84503.1"/>
    </source>
</evidence>
<dbReference type="AlphaFoldDB" id="A0A9P3UZP1"/>
<dbReference type="EMBL" id="BRZI01000057">
    <property type="protein sequence ID" value="GLD32879.1"/>
    <property type="molecule type" value="Genomic_DNA"/>
</dbReference>
<name>A0A9P3UZP1_9MYCO</name>
<organism evidence="2 3">
    <name type="scientific">Mycobacterium kiyosense</name>
    <dbReference type="NCBI Taxonomy" id="2871094"/>
    <lineage>
        <taxon>Bacteria</taxon>
        <taxon>Bacillati</taxon>
        <taxon>Actinomycetota</taxon>
        <taxon>Actinomycetes</taxon>
        <taxon>Mycobacteriales</taxon>
        <taxon>Mycobacteriaceae</taxon>
        <taxon>Mycobacterium</taxon>
    </lineage>
</organism>
<dbReference type="Proteomes" id="UP001165663">
    <property type="component" value="Unassembled WGS sequence"/>
</dbReference>
<comment type="caution">
    <text evidence="2">The sequence shown here is derived from an EMBL/GenBank/DDBJ whole genome shotgun (WGS) entry which is preliminary data.</text>
</comment>
<reference evidence="2" key="1">
    <citation type="submission" date="2022-08" db="EMBL/GenBank/DDBJ databases">
        <title>Mycobacterium kiyosense sp. nov., scotochromogenic slow-glowing species isolated from respiratory specimens.</title>
        <authorList>
            <person name="Fukano H."/>
            <person name="Kazumi Y."/>
            <person name="Sakagami N."/>
            <person name="Ato M."/>
            <person name="Mitarai S."/>
            <person name="Hoshino Y."/>
        </authorList>
    </citation>
    <scope>NUCLEOTIDE SEQUENCE</scope>
    <source>
        <strain evidence="2">1413</strain>
        <strain evidence="1">SRL2020-028</strain>
    </source>
</reference>
<gene>
    <name evidence="2" type="ORF">Mkiyose1413_47620</name>
    <name evidence="1" type="ORF">SRL2020028_37590</name>
</gene>
<dbReference type="Proteomes" id="UP001064782">
    <property type="component" value="Unassembled WGS sequence"/>
</dbReference>
<evidence type="ECO:0000313" key="3">
    <source>
        <dbReference type="Proteomes" id="UP001064782"/>
    </source>
</evidence>
<evidence type="ECO:0000313" key="2">
    <source>
        <dbReference type="EMBL" id="GLD32879.1"/>
    </source>
</evidence>
<sequence length="263" mass="28696">MLIERAPAGWTRLGLEFDSAALPPVATASVTGADSVRTPLTVPAEAYEALNEYQVRSRAAGAAWRRLVIDCRPDGRLSMQTDPAGPVHEPKRWYTWVLATITAGCSVAAAVVFAVGWRTPVPPPVPPPPPRAAMIDVPPPSPREQEAFEVLKRWYDAENRADGAALRALACAHPGKNVEDEIEGFEQTKTVQGISYLEAVVGFRDEGDGVWGKFMLRVHPLTERDKQLVEQAQQHGGYFSDEYTLVSEGGQLKVCDADTPPRV</sequence>
<proteinExistence type="predicted"/>